<name>A0A409VLN0_PSICY</name>
<dbReference type="GO" id="GO:0005829">
    <property type="term" value="C:cytosol"/>
    <property type="evidence" value="ECO:0007669"/>
    <property type="project" value="TreeGrafter"/>
</dbReference>
<gene>
    <name evidence="1" type="ORF">CVT25_005786</name>
</gene>
<sequence>MLLGRKPMVPKGPVVTSKFIAIYSKLFQGVSPKTINPEQDQERLFSDLLDLKVDRTYFKEELDKISKDRCLGTLKPLLSTLFQICTKYARSSKYEDIKKSNAIETQAILVSRVLAKNLTGWEVMEILAGSVSQSDAIFSEFTETLDTIMGDNQAPVAIRHQAVQLGLIYMCGVAQLSTGAYFLRRNFFPSIVSLVKTPEMEQYTFEAILLLAILANYHKSDAAKLNPYLKQIGESSDGDFMRKLCWVSNYTLGTSIKAYQELGADSISSTLASSLGAVVNRWLPDRSLLAKQTDVHRNRYKDQPVEATVILLPVYEFLNSNPMYATILIEDMVSPLDSTQSPLFCTVVSLTSYLCTHALSTASQRSIAYAGLSLNMILAMVENTMIMEFISQTNVPSIQLCRQVCTYLLPSSLILYLTASDQRPPSLPTTRRASQPPHRRVRLDYDWTELWNSIFNLLNFLSSRLDALHTTGGVEMLASESLTLKYELVRSSSILKKQQIILKSLAMPDSSKTRPSFQNDPIGVTLSHVLTVSEFFEEKIGSGIGNAKDAMKAVAEEIEANGLHVTREIEETIPFAIKSIPRTRSQDVLDFARIACEDGLALMP</sequence>
<evidence type="ECO:0000313" key="1">
    <source>
        <dbReference type="EMBL" id="PPQ67185.1"/>
    </source>
</evidence>
<reference evidence="1 2" key="1">
    <citation type="journal article" date="2018" name="Evol. Lett.">
        <title>Horizontal gene cluster transfer increased hallucinogenic mushroom diversity.</title>
        <authorList>
            <person name="Reynolds H.T."/>
            <person name="Vijayakumar V."/>
            <person name="Gluck-Thaler E."/>
            <person name="Korotkin H.B."/>
            <person name="Matheny P.B."/>
            <person name="Slot J.C."/>
        </authorList>
    </citation>
    <scope>NUCLEOTIDE SEQUENCE [LARGE SCALE GENOMIC DNA]</scope>
    <source>
        <strain evidence="1 2">2631</strain>
    </source>
</reference>
<keyword evidence="2" id="KW-1185">Reference proteome</keyword>
<dbReference type="PANTHER" id="PTHR13608:SF3">
    <property type="entry name" value="ARMADILLO-LIKE HELICAL DOMAIN-CONTAINING PROTEIN 3"/>
    <property type="match status" value="1"/>
</dbReference>
<dbReference type="InterPro" id="IPR039868">
    <property type="entry name" value="ARMD3-like"/>
</dbReference>
<accession>A0A409VLN0</accession>
<dbReference type="InParanoid" id="A0A409VLN0"/>
<dbReference type="AlphaFoldDB" id="A0A409VLN0"/>
<protein>
    <submittedName>
        <fullName evidence="1">Uncharacterized protein</fullName>
    </submittedName>
</protein>
<dbReference type="Proteomes" id="UP000283269">
    <property type="component" value="Unassembled WGS sequence"/>
</dbReference>
<dbReference type="PANTHER" id="PTHR13608">
    <property type="entry name" value="ARMADILLO-LIKE HELICAL DOMAIN-CONTAINING PROTEIN 3"/>
    <property type="match status" value="1"/>
</dbReference>
<organism evidence="1 2">
    <name type="scientific">Psilocybe cyanescens</name>
    <dbReference type="NCBI Taxonomy" id="93625"/>
    <lineage>
        <taxon>Eukaryota</taxon>
        <taxon>Fungi</taxon>
        <taxon>Dikarya</taxon>
        <taxon>Basidiomycota</taxon>
        <taxon>Agaricomycotina</taxon>
        <taxon>Agaricomycetes</taxon>
        <taxon>Agaricomycetidae</taxon>
        <taxon>Agaricales</taxon>
        <taxon>Agaricineae</taxon>
        <taxon>Strophariaceae</taxon>
        <taxon>Psilocybe</taxon>
    </lineage>
</organism>
<dbReference type="EMBL" id="NHYD01003976">
    <property type="protein sequence ID" value="PPQ67185.1"/>
    <property type="molecule type" value="Genomic_DNA"/>
</dbReference>
<dbReference type="OrthoDB" id="2012278at2759"/>
<dbReference type="FunCoup" id="A0A409VLN0">
    <property type="interactions" value="442"/>
</dbReference>
<comment type="caution">
    <text evidence="1">The sequence shown here is derived from an EMBL/GenBank/DDBJ whole genome shotgun (WGS) entry which is preliminary data.</text>
</comment>
<dbReference type="STRING" id="93625.A0A409VLN0"/>
<evidence type="ECO:0000313" key="2">
    <source>
        <dbReference type="Proteomes" id="UP000283269"/>
    </source>
</evidence>
<proteinExistence type="predicted"/>